<accession>A0A5P8NZ47</accession>
<comment type="pathway">
    <text evidence="4">Lipid metabolism.</text>
</comment>
<dbReference type="SMART" id="SM00563">
    <property type="entry name" value="PlsC"/>
    <property type="match status" value="1"/>
</dbReference>
<reference evidence="21 22" key="1">
    <citation type="submission" date="2019-09" db="EMBL/GenBank/DDBJ databases">
        <title>Sulfurimonas gotlandica sp. nov., a chemoautotrophic and psychrotolerant epsilonproteobacterium isolated from a pelagic redoxcline, and an emended description of the genus Sulfurimonas.</title>
        <authorList>
            <person name="Wang S."/>
            <person name="Jiang L."/>
            <person name="Shao S."/>
        </authorList>
    </citation>
    <scope>NUCLEOTIDE SEQUENCE [LARGE SCALE GENOMIC DNA]</scope>
    <source>
        <strain evidence="21 22">GYSZ_1</strain>
    </source>
</reference>
<keyword evidence="16 18" id="KW-0012">Acyltransferase</keyword>
<keyword evidence="22" id="KW-1185">Reference proteome</keyword>
<evidence type="ECO:0000256" key="9">
    <source>
        <dbReference type="ARBA" id="ARBA00022516"/>
    </source>
</evidence>
<evidence type="ECO:0000256" key="16">
    <source>
        <dbReference type="ARBA" id="ARBA00023315"/>
    </source>
</evidence>
<keyword evidence="11 18" id="KW-0808">Transferase</keyword>
<evidence type="ECO:0000256" key="14">
    <source>
        <dbReference type="ARBA" id="ARBA00023209"/>
    </source>
</evidence>
<comment type="domain">
    <text evidence="18">The HXXXXD motif is essential for acyltransferase activity and may constitute the binding site for the phosphate moiety of the glycerol-3-phosphate.</text>
</comment>
<evidence type="ECO:0000256" key="3">
    <source>
        <dbReference type="ARBA" id="ARBA00004728"/>
    </source>
</evidence>
<evidence type="ECO:0000259" key="20">
    <source>
        <dbReference type="SMART" id="SM00563"/>
    </source>
</evidence>
<keyword evidence="9 18" id="KW-0444">Lipid biosynthesis</keyword>
<organism evidence="21 22">
    <name type="scientific">Sulfurimonas lithotrophica</name>
    <dbReference type="NCBI Taxonomy" id="2590022"/>
    <lineage>
        <taxon>Bacteria</taxon>
        <taxon>Pseudomonadati</taxon>
        <taxon>Campylobacterota</taxon>
        <taxon>Epsilonproteobacteria</taxon>
        <taxon>Campylobacterales</taxon>
        <taxon>Sulfurimonadaceae</taxon>
        <taxon>Sulfurimonas</taxon>
    </lineage>
</organism>
<evidence type="ECO:0000313" key="21">
    <source>
        <dbReference type="EMBL" id="QFR48708.1"/>
    </source>
</evidence>
<comment type="function">
    <text evidence="17">Converts lysophosphatidic acid (LPA) into phosphatidic acid by incorporating acyl moiety at the 2 position.</text>
</comment>
<evidence type="ECO:0000256" key="6">
    <source>
        <dbReference type="ARBA" id="ARBA00013211"/>
    </source>
</evidence>
<evidence type="ECO:0000256" key="1">
    <source>
        <dbReference type="ARBA" id="ARBA00001141"/>
    </source>
</evidence>
<keyword evidence="13 19" id="KW-0472">Membrane</keyword>
<feature type="domain" description="Phospholipid/glycerol acyltransferase" evidence="20">
    <location>
        <begin position="62"/>
        <end position="176"/>
    </location>
</feature>
<evidence type="ECO:0000256" key="18">
    <source>
        <dbReference type="RuleBase" id="RU361267"/>
    </source>
</evidence>
<dbReference type="AlphaFoldDB" id="A0A5P8NZ47"/>
<evidence type="ECO:0000256" key="12">
    <source>
        <dbReference type="ARBA" id="ARBA00023098"/>
    </source>
</evidence>
<dbReference type="InterPro" id="IPR004552">
    <property type="entry name" value="AGP_acyltrans"/>
</dbReference>
<evidence type="ECO:0000313" key="22">
    <source>
        <dbReference type="Proteomes" id="UP000326944"/>
    </source>
</evidence>
<dbReference type="RefSeq" id="WP_152306651.1">
    <property type="nucleotide sequence ID" value="NZ_CP043617.1"/>
</dbReference>
<evidence type="ECO:0000256" key="19">
    <source>
        <dbReference type="SAM" id="Phobius"/>
    </source>
</evidence>
<evidence type="ECO:0000256" key="7">
    <source>
        <dbReference type="ARBA" id="ARBA00016139"/>
    </source>
</evidence>
<keyword evidence="14 18" id="KW-0594">Phospholipid biosynthesis</keyword>
<dbReference type="EC" id="2.3.1.51" evidence="6 18"/>
<proteinExistence type="inferred from homology"/>
<comment type="pathway">
    <text evidence="3">Phospholipid metabolism; CDP-diacylglycerol biosynthesis; CDP-diacylglycerol from sn-glycerol 3-phosphate: step 2/3.</text>
</comment>
<dbReference type="PANTHER" id="PTHR10434:SF59">
    <property type="entry name" value="1-ACYL-SN-GLYCEROL-3-PHOSPHATE ACYLTRANSFERASE"/>
    <property type="match status" value="1"/>
</dbReference>
<dbReference type="GO" id="GO:0006654">
    <property type="term" value="P:phosphatidic acid biosynthetic process"/>
    <property type="evidence" value="ECO:0007669"/>
    <property type="project" value="TreeGrafter"/>
</dbReference>
<dbReference type="Proteomes" id="UP000326944">
    <property type="component" value="Chromosome"/>
</dbReference>
<evidence type="ECO:0000256" key="11">
    <source>
        <dbReference type="ARBA" id="ARBA00022679"/>
    </source>
</evidence>
<comment type="subcellular location">
    <subcellularLocation>
        <location evidence="2">Cell inner membrane</location>
        <topology evidence="2">Peripheral membrane protein</topology>
    </subcellularLocation>
</comment>
<keyword evidence="10" id="KW-0997">Cell inner membrane</keyword>
<dbReference type="CDD" id="cd07989">
    <property type="entry name" value="LPLAT_AGPAT-like"/>
    <property type="match status" value="1"/>
</dbReference>
<protein>
    <recommendedName>
        <fullName evidence="7 18">1-acyl-sn-glycerol-3-phosphate acyltransferase</fullName>
        <ecNumber evidence="6 18">2.3.1.51</ecNumber>
    </recommendedName>
</protein>
<dbReference type="GO" id="GO:0005886">
    <property type="term" value="C:plasma membrane"/>
    <property type="evidence" value="ECO:0007669"/>
    <property type="project" value="UniProtKB-SubCell"/>
</dbReference>
<keyword evidence="19" id="KW-0812">Transmembrane</keyword>
<keyword evidence="12 18" id="KW-0443">Lipid metabolism</keyword>
<gene>
    <name evidence="21" type="ORF">FJR48_02820</name>
</gene>
<comment type="catalytic activity">
    <reaction evidence="1 18">
        <text>a 1-acyl-sn-glycero-3-phosphate + an acyl-CoA = a 1,2-diacyl-sn-glycero-3-phosphate + CoA</text>
        <dbReference type="Rhea" id="RHEA:19709"/>
        <dbReference type="ChEBI" id="CHEBI:57287"/>
        <dbReference type="ChEBI" id="CHEBI:57970"/>
        <dbReference type="ChEBI" id="CHEBI:58342"/>
        <dbReference type="ChEBI" id="CHEBI:58608"/>
        <dbReference type="EC" id="2.3.1.51"/>
    </reaction>
</comment>
<dbReference type="GO" id="GO:0016024">
    <property type="term" value="P:CDP-diacylglycerol biosynthetic process"/>
    <property type="evidence" value="ECO:0007669"/>
    <property type="project" value="UniProtKB-UniPathway"/>
</dbReference>
<feature type="transmembrane region" description="Helical" evidence="19">
    <location>
        <begin position="7"/>
        <end position="30"/>
    </location>
</feature>
<dbReference type="OrthoDB" id="9809618at2"/>
<dbReference type="SUPFAM" id="SSF69593">
    <property type="entry name" value="Glycerol-3-phosphate (1)-acyltransferase"/>
    <property type="match status" value="1"/>
</dbReference>
<name>A0A5P8NZ47_9BACT</name>
<dbReference type="KEGG" id="sulg:FJR48_02820"/>
<evidence type="ECO:0000256" key="17">
    <source>
        <dbReference type="ARBA" id="ARBA00037183"/>
    </source>
</evidence>
<evidence type="ECO:0000256" key="4">
    <source>
        <dbReference type="ARBA" id="ARBA00005189"/>
    </source>
</evidence>
<evidence type="ECO:0000256" key="10">
    <source>
        <dbReference type="ARBA" id="ARBA00022519"/>
    </source>
</evidence>
<evidence type="ECO:0000256" key="5">
    <source>
        <dbReference type="ARBA" id="ARBA00008655"/>
    </source>
</evidence>
<evidence type="ECO:0000256" key="8">
    <source>
        <dbReference type="ARBA" id="ARBA00022475"/>
    </source>
</evidence>
<dbReference type="Pfam" id="PF01553">
    <property type="entry name" value="Acyltransferase"/>
    <property type="match status" value="1"/>
</dbReference>
<comment type="similarity">
    <text evidence="5 18">Belongs to the 1-acyl-sn-glycerol-3-phosphate acyltransferase family.</text>
</comment>
<keyword evidence="8" id="KW-1003">Cell membrane</keyword>
<dbReference type="UniPathway" id="UPA00557">
    <property type="reaction ID" value="UER00613"/>
</dbReference>
<dbReference type="EMBL" id="CP043617">
    <property type="protein sequence ID" value="QFR48708.1"/>
    <property type="molecule type" value="Genomic_DNA"/>
</dbReference>
<dbReference type="InterPro" id="IPR002123">
    <property type="entry name" value="Plipid/glycerol_acylTrfase"/>
</dbReference>
<keyword evidence="15 18" id="KW-1208">Phospholipid metabolism</keyword>
<evidence type="ECO:0000256" key="15">
    <source>
        <dbReference type="ARBA" id="ARBA00023264"/>
    </source>
</evidence>
<dbReference type="GO" id="GO:0003841">
    <property type="term" value="F:1-acylglycerol-3-phosphate O-acyltransferase activity"/>
    <property type="evidence" value="ECO:0007669"/>
    <property type="project" value="UniProtKB-UniRule"/>
</dbReference>
<keyword evidence="19" id="KW-1133">Transmembrane helix</keyword>
<dbReference type="NCBIfam" id="TIGR00530">
    <property type="entry name" value="AGP_acyltrn"/>
    <property type="match status" value="1"/>
</dbReference>
<evidence type="ECO:0000256" key="13">
    <source>
        <dbReference type="ARBA" id="ARBA00023136"/>
    </source>
</evidence>
<evidence type="ECO:0000256" key="2">
    <source>
        <dbReference type="ARBA" id="ARBA00004417"/>
    </source>
</evidence>
<sequence>MKIFANISWLIATIIIFISLGILIFLFHFVPEPMAPKISAWIIRLGTFFSVEIEGKEDPEANMILLNHQSDMDIAIMETSTKKDLAWVAKKELFDIPFFGYALKLPRDIPVERENKTSLVKLVRDVKSRLDIGKTITMFPEGTRSTKGKMLPFKVGAKMVADKYRLRVQPVVIIQSAKYYNIKEYFYKPGRVKLIYLESFVAEKADKDWLKNLREKMQKVYDDELANNPRHR</sequence>
<dbReference type="PANTHER" id="PTHR10434">
    <property type="entry name" value="1-ACYL-SN-GLYCEROL-3-PHOSPHATE ACYLTRANSFERASE"/>
    <property type="match status" value="1"/>
</dbReference>